<evidence type="ECO:0000259" key="1">
    <source>
        <dbReference type="Pfam" id="PF01636"/>
    </source>
</evidence>
<dbReference type="Proteomes" id="UP000623608">
    <property type="component" value="Unassembled WGS sequence"/>
</dbReference>
<accession>A0A919TWV3</accession>
<organism evidence="2 3">
    <name type="scientific">Paractinoplanes tereljensis</name>
    <dbReference type="NCBI Taxonomy" id="571912"/>
    <lineage>
        <taxon>Bacteria</taxon>
        <taxon>Bacillati</taxon>
        <taxon>Actinomycetota</taxon>
        <taxon>Actinomycetes</taxon>
        <taxon>Micromonosporales</taxon>
        <taxon>Micromonosporaceae</taxon>
        <taxon>Paractinoplanes</taxon>
    </lineage>
</organism>
<dbReference type="EMBL" id="BOMY01000053">
    <property type="protein sequence ID" value="GIF25551.1"/>
    <property type="molecule type" value="Genomic_DNA"/>
</dbReference>
<dbReference type="Gene3D" id="3.90.1200.10">
    <property type="match status" value="1"/>
</dbReference>
<name>A0A919TWV3_9ACTN</name>
<dbReference type="AlphaFoldDB" id="A0A919TWV3"/>
<evidence type="ECO:0000313" key="2">
    <source>
        <dbReference type="EMBL" id="GIF25551.1"/>
    </source>
</evidence>
<feature type="domain" description="Aminoglycoside phosphotransferase" evidence="1">
    <location>
        <begin position="19"/>
        <end position="128"/>
    </location>
</feature>
<dbReference type="RefSeq" id="WP_203813376.1">
    <property type="nucleotide sequence ID" value="NZ_BOMY01000053.1"/>
</dbReference>
<feature type="domain" description="Aminoglycoside phosphotransferase" evidence="1">
    <location>
        <begin position="142"/>
        <end position="218"/>
    </location>
</feature>
<proteinExistence type="predicted"/>
<dbReference type="InterPro" id="IPR011009">
    <property type="entry name" value="Kinase-like_dom_sf"/>
</dbReference>
<dbReference type="SUPFAM" id="SSF56112">
    <property type="entry name" value="Protein kinase-like (PK-like)"/>
    <property type="match status" value="1"/>
</dbReference>
<reference evidence="2" key="1">
    <citation type="submission" date="2021-01" db="EMBL/GenBank/DDBJ databases">
        <title>Whole genome shotgun sequence of Actinoplanes tereljensis NBRC 105297.</title>
        <authorList>
            <person name="Komaki H."/>
            <person name="Tamura T."/>
        </authorList>
    </citation>
    <scope>NUCLEOTIDE SEQUENCE</scope>
    <source>
        <strain evidence="2">NBRC 105297</strain>
    </source>
</reference>
<dbReference type="InterPro" id="IPR002575">
    <property type="entry name" value="Aminoglycoside_PTrfase"/>
</dbReference>
<keyword evidence="3" id="KW-1185">Reference proteome</keyword>
<dbReference type="Gene3D" id="3.30.200.20">
    <property type="entry name" value="Phosphorylase Kinase, domain 1"/>
    <property type="match status" value="1"/>
</dbReference>
<gene>
    <name evidence="2" type="ORF">Ate02nite_82810</name>
</gene>
<sequence length="277" mass="30962">MDVAAEVAREFGLGSVLDFRRATAGIMNLNWSLVTEAGTFAVKLIQDATPDQIRSVQRVLPRMAELGIRVPLARVTRDGEMLLRLGDDWYTVFDWLPGHHPVDGELDPEAFGDLVGRMHLALAQACPPAPARILDTPAPIPEALAGERPPTAGEVGPAGWTHGDLQPFNLLVEDGRVISVLDWDRLGVRTYGLEVVRTATITFGTDLDRIAAFARGYRVHVSVSDFDLEDAAHRRWWSLATEVWPPGRHAEVAARRRRYLRWWTDHRAEVTEALIRR</sequence>
<dbReference type="Pfam" id="PF01636">
    <property type="entry name" value="APH"/>
    <property type="match status" value="2"/>
</dbReference>
<evidence type="ECO:0000313" key="3">
    <source>
        <dbReference type="Proteomes" id="UP000623608"/>
    </source>
</evidence>
<comment type="caution">
    <text evidence="2">The sequence shown here is derived from an EMBL/GenBank/DDBJ whole genome shotgun (WGS) entry which is preliminary data.</text>
</comment>
<protein>
    <recommendedName>
        <fullName evidence="1">Aminoglycoside phosphotransferase domain-containing protein</fullName>
    </recommendedName>
</protein>